<dbReference type="EMBL" id="CH479179">
    <property type="protein sequence ID" value="EDW23727.1"/>
    <property type="molecule type" value="Genomic_DNA"/>
</dbReference>
<evidence type="ECO:0000256" key="2">
    <source>
        <dbReference type="SAM" id="SignalP"/>
    </source>
</evidence>
<feature type="chain" id="PRO_5002806277" evidence="2">
    <location>
        <begin position="23"/>
        <end position="126"/>
    </location>
</feature>
<evidence type="ECO:0000313" key="4">
    <source>
        <dbReference type="Proteomes" id="UP000008744"/>
    </source>
</evidence>
<evidence type="ECO:0000313" key="3">
    <source>
        <dbReference type="EMBL" id="EDW23727.1"/>
    </source>
</evidence>
<evidence type="ECO:0000256" key="1">
    <source>
        <dbReference type="SAM" id="MobiDB-lite"/>
    </source>
</evidence>
<dbReference type="OrthoDB" id="7866592at2759"/>
<organism evidence="4">
    <name type="scientific">Drosophila persimilis</name>
    <name type="common">Fruit fly</name>
    <dbReference type="NCBI Taxonomy" id="7234"/>
    <lineage>
        <taxon>Eukaryota</taxon>
        <taxon>Metazoa</taxon>
        <taxon>Ecdysozoa</taxon>
        <taxon>Arthropoda</taxon>
        <taxon>Hexapoda</taxon>
        <taxon>Insecta</taxon>
        <taxon>Pterygota</taxon>
        <taxon>Neoptera</taxon>
        <taxon>Endopterygota</taxon>
        <taxon>Diptera</taxon>
        <taxon>Brachycera</taxon>
        <taxon>Muscomorpha</taxon>
        <taxon>Ephydroidea</taxon>
        <taxon>Drosophilidae</taxon>
        <taxon>Drosophila</taxon>
        <taxon>Sophophora</taxon>
    </lineage>
</organism>
<accession>B4G5X2</accession>
<feature type="region of interest" description="Disordered" evidence="1">
    <location>
        <begin position="37"/>
        <end position="60"/>
    </location>
</feature>
<sequence>MIFQCLCVSLLLICLSIERNDGATKVLYEFHIRESTGNREEKGELKGNSTSGENESRAEPELIITGKRTSSLILPGCDPTTGDYVYKEDATYVADNSGYHVKYNFSIEPLELGTRLNAKTLKVSVG</sequence>
<proteinExistence type="predicted"/>
<dbReference type="OMA" id="YKEDATY"/>
<reference evidence="3 4" key="1">
    <citation type="journal article" date="2007" name="Nature">
        <title>Evolution of genes and genomes on the Drosophila phylogeny.</title>
        <authorList>
            <consortium name="Drosophila 12 Genomes Consortium"/>
            <person name="Clark A.G."/>
            <person name="Eisen M.B."/>
            <person name="Smith D.R."/>
            <person name="Bergman C.M."/>
            <person name="Oliver B."/>
            <person name="Markow T.A."/>
            <person name="Kaufman T.C."/>
            <person name="Kellis M."/>
            <person name="Gelbart W."/>
            <person name="Iyer V.N."/>
            <person name="Pollard D.A."/>
            <person name="Sackton T.B."/>
            <person name="Larracuente A.M."/>
            <person name="Singh N.D."/>
            <person name="Abad J.P."/>
            <person name="Abt D.N."/>
            <person name="Adryan B."/>
            <person name="Aguade M."/>
            <person name="Akashi H."/>
            <person name="Anderson W.W."/>
            <person name="Aquadro C.F."/>
            <person name="Ardell D.H."/>
            <person name="Arguello R."/>
            <person name="Artieri C.G."/>
            <person name="Barbash D.A."/>
            <person name="Barker D."/>
            <person name="Barsanti P."/>
            <person name="Batterham P."/>
            <person name="Batzoglou S."/>
            <person name="Begun D."/>
            <person name="Bhutkar A."/>
            <person name="Blanco E."/>
            <person name="Bosak S.A."/>
            <person name="Bradley R.K."/>
            <person name="Brand A.D."/>
            <person name="Brent M.R."/>
            <person name="Brooks A.N."/>
            <person name="Brown R.H."/>
            <person name="Butlin R.K."/>
            <person name="Caggese C."/>
            <person name="Calvi B.R."/>
            <person name="Bernardo de Carvalho A."/>
            <person name="Caspi A."/>
            <person name="Castrezana S."/>
            <person name="Celniker S.E."/>
            <person name="Chang J.L."/>
            <person name="Chapple C."/>
            <person name="Chatterji S."/>
            <person name="Chinwalla A."/>
            <person name="Civetta A."/>
            <person name="Clifton S.W."/>
            <person name="Comeron J.M."/>
            <person name="Costello J.C."/>
            <person name="Coyne J.A."/>
            <person name="Daub J."/>
            <person name="David R.G."/>
            <person name="Delcher A.L."/>
            <person name="Delehaunty K."/>
            <person name="Do C.B."/>
            <person name="Ebling H."/>
            <person name="Edwards K."/>
            <person name="Eickbush T."/>
            <person name="Evans J.D."/>
            <person name="Filipski A."/>
            <person name="Findeiss S."/>
            <person name="Freyhult E."/>
            <person name="Fulton L."/>
            <person name="Fulton R."/>
            <person name="Garcia A.C."/>
            <person name="Gardiner A."/>
            <person name="Garfield D.A."/>
            <person name="Garvin B.E."/>
            <person name="Gibson G."/>
            <person name="Gilbert D."/>
            <person name="Gnerre S."/>
            <person name="Godfrey J."/>
            <person name="Good R."/>
            <person name="Gotea V."/>
            <person name="Gravely B."/>
            <person name="Greenberg A.J."/>
            <person name="Griffiths-Jones S."/>
            <person name="Gross S."/>
            <person name="Guigo R."/>
            <person name="Gustafson E.A."/>
            <person name="Haerty W."/>
            <person name="Hahn M.W."/>
            <person name="Halligan D.L."/>
            <person name="Halpern A.L."/>
            <person name="Halter G.M."/>
            <person name="Han M.V."/>
            <person name="Heger A."/>
            <person name="Hillier L."/>
            <person name="Hinrichs A.S."/>
            <person name="Holmes I."/>
            <person name="Hoskins R.A."/>
            <person name="Hubisz M.J."/>
            <person name="Hultmark D."/>
            <person name="Huntley M.A."/>
            <person name="Jaffe D.B."/>
            <person name="Jagadeeshan S."/>
            <person name="Jeck W.R."/>
            <person name="Johnson J."/>
            <person name="Jones C.D."/>
            <person name="Jordan W.C."/>
            <person name="Karpen G.H."/>
            <person name="Kataoka E."/>
            <person name="Keightley P.D."/>
            <person name="Kheradpour P."/>
            <person name="Kirkness E.F."/>
            <person name="Koerich L.B."/>
            <person name="Kristiansen K."/>
            <person name="Kudrna D."/>
            <person name="Kulathinal R.J."/>
            <person name="Kumar S."/>
            <person name="Kwok R."/>
            <person name="Lander E."/>
            <person name="Langley C.H."/>
            <person name="Lapoint R."/>
            <person name="Lazzaro B.P."/>
            <person name="Lee S.J."/>
            <person name="Levesque L."/>
            <person name="Li R."/>
            <person name="Lin C.F."/>
            <person name="Lin M.F."/>
            <person name="Lindblad-Toh K."/>
            <person name="Llopart A."/>
            <person name="Long M."/>
            <person name="Low L."/>
            <person name="Lozovsky E."/>
            <person name="Lu J."/>
            <person name="Luo M."/>
            <person name="Machado C.A."/>
            <person name="Makalowski W."/>
            <person name="Marzo M."/>
            <person name="Matsuda M."/>
            <person name="Matzkin L."/>
            <person name="McAllister B."/>
            <person name="McBride C.S."/>
            <person name="McKernan B."/>
            <person name="McKernan K."/>
            <person name="Mendez-Lago M."/>
            <person name="Minx P."/>
            <person name="Mollenhauer M.U."/>
            <person name="Montooth K."/>
            <person name="Mount S.M."/>
            <person name="Mu X."/>
            <person name="Myers E."/>
            <person name="Negre B."/>
            <person name="Newfeld S."/>
            <person name="Nielsen R."/>
            <person name="Noor M.A."/>
            <person name="O'Grady P."/>
            <person name="Pachter L."/>
            <person name="Papaceit M."/>
            <person name="Parisi M.J."/>
            <person name="Parisi M."/>
            <person name="Parts L."/>
            <person name="Pedersen J.S."/>
            <person name="Pesole G."/>
            <person name="Phillippy A.M."/>
            <person name="Ponting C.P."/>
            <person name="Pop M."/>
            <person name="Porcelli D."/>
            <person name="Powell J.R."/>
            <person name="Prohaska S."/>
            <person name="Pruitt K."/>
            <person name="Puig M."/>
            <person name="Quesneville H."/>
            <person name="Ram K.R."/>
            <person name="Rand D."/>
            <person name="Rasmussen M.D."/>
            <person name="Reed L.K."/>
            <person name="Reenan R."/>
            <person name="Reily A."/>
            <person name="Remington K.A."/>
            <person name="Rieger T.T."/>
            <person name="Ritchie M.G."/>
            <person name="Robin C."/>
            <person name="Rogers Y.H."/>
            <person name="Rohde C."/>
            <person name="Rozas J."/>
            <person name="Rubenfield M.J."/>
            <person name="Ruiz A."/>
            <person name="Russo S."/>
            <person name="Salzberg S.L."/>
            <person name="Sanchez-Gracia A."/>
            <person name="Saranga D.J."/>
            <person name="Sato H."/>
            <person name="Schaeffer S.W."/>
            <person name="Schatz M.C."/>
            <person name="Schlenke T."/>
            <person name="Schwartz R."/>
            <person name="Segarra C."/>
            <person name="Singh R.S."/>
            <person name="Sirot L."/>
            <person name="Sirota M."/>
            <person name="Sisneros N.B."/>
            <person name="Smith C.D."/>
            <person name="Smith T.F."/>
            <person name="Spieth J."/>
            <person name="Stage D.E."/>
            <person name="Stark A."/>
            <person name="Stephan W."/>
            <person name="Strausberg R.L."/>
            <person name="Strempel S."/>
            <person name="Sturgill D."/>
            <person name="Sutton G."/>
            <person name="Sutton G.G."/>
            <person name="Tao W."/>
            <person name="Teichmann S."/>
            <person name="Tobari Y.N."/>
            <person name="Tomimura Y."/>
            <person name="Tsolas J.M."/>
            <person name="Valente V.L."/>
            <person name="Venter E."/>
            <person name="Venter J.C."/>
            <person name="Vicario S."/>
            <person name="Vieira F.G."/>
            <person name="Vilella A.J."/>
            <person name="Villasante A."/>
            <person name="Walenz B."/>
            <person name="Wang J."/>
            <person name="Wasserman M."/>
            <person name="Watts T."/>
            <person name="Wilson D."/>
            <person name="Wilson R.K."/>
            <person name="Wing R.A."/>
            <person name="Wolfner M.F."/>
            <person name="Wong A."/>
            <person name="Wong G.K."/>
            <person name="Wu C.I."/>
            <person name="Wu G."/>
            <person name="Yamamoto D."/>
            <person name="Yang H.P."/>
            <person name="Yang S.P."/>
            <person name="Yorke J.A."/>
            <person name="Yoshida K."/>
            <person name="Zdobnov E."/>
            <person name="Zhang P."/>
            <person name="Zhang Y."/>
            <person name="Zimin A.V."/>
            <person name="Baldwin J."/>
            <person name="Abdouelleil A."/>
            <person name="Abdulkadir J."/>
            <person name="Abebe A."/>
            <person name="Abera B."/>
            <person name="Abreu J."/>
            <person name="Acer S.C."/>
            <person name="Aftuck L."/>
            <person name="Alexander A."/>
            <person name="An P."/>
            <person name="Anderson E."/>
            <person name="Anderson S."/>
            <person name="Arachi H."/>
            <person name="Azer M."/>
            <person name="Bachantsang P."/>
            <person name="Barry A."/>
            <person name="Bayul T."/>
            <person name="Berlin A."/>
            <person name="Bessette D."/>
            <person name="Bloom T."/>
            <person name="Blye J."/>
            <person name="Boguslavskiy L."/>
            <person name="Bonnet C."/>
            <person name="Boukhgalter B."/>
            <person name="Bourzgui I."/>
            <person name="Brown A."/>
            <person name="Cahill P."/>
            <person name="Channer S."/>
            <person name="Cheshatsang Y."/>
            <person name="Chuda L."/>
            <person name="Citroen M."/>
            <person name="Collymore A."/>
            <person name="Cooke P."/>
            <person name="Costello M."/>
            <person name="D'Aco K."/>
            <person name="Daza R."/>
            <person name="De Haan G."/>
            <person name="DeGray S."/>
            <person name="DeMaso C."/>
            <person name="Dhargay N."/>
            <person name="Dooley K."/>
            <person name="Dooley E."/>
            <person name="Doricent M."/>
            <person name="Dorje P."/>
            <person name="Dorjee K."/>
            <person name="Dupes A."/>
            <person name="Elong R."/>
            <person name="Falk J."/>
            <person name="Farina A."/>
            <person name="Faro S."/>
            <person name="Ferguson D."/>
            <person name="Fisher S."/>
            <person name="Foley C.D."/>
            <person name="Franke A."/>
            <person name="Friedrich D."/>
            <person name="Gadbois L."/>
            <person name="Gearin G."/>
            <person name="Gearin C.R."/>
            <person name="Giannoukos G."/>
            <person name="Goode T."/>
            <person name="Graham J."/>
            <person name="Grandbois E."/>
            <person name="Grewal S."/>
            <person name="Gyaltsen K."/>
            <person name="Hafez N."/>
            <person name="Hagos B."/>
            <person name="Hall J."/>
            <person name="Henson C."/>
            <person name="Hollinger A."/>
            <person name="Honan T."/>
            <person name="Huard M.D."/>
            <person name="Hughes L."/>
            <person name="Hurhula B."/>
            <person name="Husby M.E."/>
            <person name="Kamat A."/>
            <person name="Kanga B."/>
            <person name="Kashin S."/>
            <person name="Khazanovich D."/>
            <person name="Kisner P."/>
            <person name="Lance K."/>
            <person name="Lara M."/>
            <person name="Lee W."/>
            <person name="Lennon N."/>
            <person name="Letendre F."/>
            <person name="LeVine R."/>
            <person name="Lipovsky A."/>
            <person name="Liu X."/>
            <person name="Liu J."/>
            <person name="Liu S."/>
            <person name="Lokyitsang T."/>
            <person name="Lokyitsang Y."/>
            <person name="Lubonja R."/>
            <person name="Lui A."/>
            <person name="MacDonald P."/>
            <person name="Magnisalis V."/>
            <person name="Maru K."/>
            <person name="Matthews C."/>
            <person name="McCusker W."/>
            <person name="McDonough S."/>
            <person name="Mehta T."/>
            <person name="Meldrim J."/>
            <person name="Meneus L."/>
            <person name="Mihai O."/>
            <person name="Mihalev A."/>
            <person name="Mihova T."/>
            <person name="Mittelman R."/>
            <person name="Mlenga V."/>
            <person name="Montmayeur A."/>
            <person name="Mulrain L."/>
            <person name="Navidi A."/>
            <person name="Naylor J."/>
            <person name="Negash T."/>
            <person name="Nguyen T."/>
            <person name="Nguyen N."/>
            <person name="Nicol R."/>
            <person name="Norbu C."/>
            <person name="Norbu N."/>
            <person name="Novod N."/>
            <person name="O'Neill B."/>
            <person name="Osman S."/>
            <person name="Markiewicz E."/>
            <person name="Oyono O.L."/>
            <person name="Patti C."/>
            <person name="Phunkhang P."/>
            <person name="Pierre F."/>
            <person name="Priest M."/>
            <person name="Raghuraman S."/>
            <person name="Rege F."/>
            <person name="Reyes R."/>
            <person name="Rise C."/>
            <person name="Rogov P."/>
            <person name="Ross K."/>
            <person name="Ryan E."/>
            <person name="Settipalli S."/>
            <person name="Shea T."/>
            <person name="Sherpa N."/>
            <person name="Shi L."/>
            <person name="Shih D."/>
            <person name="Sparrow T."/>
            <person name="Spaulding J."/>
            <person name="Stalker J."/>
            <person name="Stange-Thomann N."/>
            <person name="Stavropoulos S."/>
            <person name="Stone C."/>
            <person name="Strader C."/>
            <person name="Tesfaye S."/>
            <person name="Thomson T."/>
            <person name="Thoulutsang Y."/>
            <person name="Thoulutsang D."/>
            <person name="Topham K."/>
            <person name="Topping I."/>
            <person name="Tsamla T."/>
            <person name="Vassiliev H."/>
            <person name="Vo A."/>
            <person name="Wangchuk T."/>
            <person name="Wangdi T."/>
            <person name="Weiand M."/>
            <person name="Wilkinson J."/>
            <person name="Wilson A."/>
            <person name="Yadav S."/>
            <person name="Young G."/>
            <person name="Yu Q."/>
            <person name="Zembek L."/>
            <person name="Zhong D."/>
            <person name="Zimmer A."/>
            <person name="Zwirko Z."/>
            <person name="Jaffe D.B."/>
            <person name="Alvarez P."/>
            <person name="Brockman W."/>
            <person name="Butler J."/>
            <person name="Chin C."/>
            <person name="Gnerre S."/>
            <person name="Grabherr M."/>
            <person name="Kleber M."/>
            <person name="Mauceli E."/>
            <person name="MacCallum I."/>
        </authorList>
    </citation>
    <scope>NUCLEOTIDE SEQUENCE [LARGE SCALE GENOMIC DNA]</scope>
    <source>
        <strain evidence="4">MSH-3 / Tucson 14011-0111.49</strain>
    </source>
</reference>
<dbReference type="PhylomeDB" id="B4G5X2"/>
<keyword evidence="2" id="KW-0732">Signal</keyword>
<keyword evidence="4" id="KW-1185">Reference proteome</keyword>
<gene>
    <name evidence="3" type="primary">Dper\GL23770</name>
    <name evidence="3" type="ORF">Dper_GL23770</name>
</gene>
<feature type="signal peptide" evidence="2">
    <location>
        <begin position="1"/>
        <end position="22"/>
    </location>
</feature>
<protein>
    <submittedName>
        <fullName evidence="3">GL23770</fullName>
    </submittedName>
</protein>
<name>B4G5X2_DROPE</name>
<dbReference type="Proteomes" id="UP000008744">
    <property type="component" value="Unassembled WGS sequence"/>
</dbReference>
<dbReference type="HOGENOM" id="CLU_2051995_0_0_1"/>
<dbReference type="AlphaFoldDB" id="B4G5X2"/>
<dbReference type="eggNOG" id="ENOG502T7R3">
    <property type="taxonomic scope" value="Eukaryota"/>
</dbReference>